<organism evidence="2 3">
    <name type="scientific">Rhodocytophaga aerolata</name>
    <dbReference type="NCBI Taxonomy" id="455078"/>
    <lineage>
        <taxon>Bacteria</taxon>
        <taxon>Pseudomonadati</taxon>
        <taxon>Bacteroidota</taxon>
        <taxon>Cytophagia</taxon>
        <taxon>Cytophagales</taxon>
        <taxon>Rhodocytophagaceae</taxon>
        <taxon>Rhodocytophaga</taxon>
    </lineage>
</organism>
<dbReference type="RefSeq" id="WP_302042491.1">
    <property type="nucleotide sequence ID" value="NZ_JAUKPO010000080.1"/>
</dbReference>
<name>A0ABT8RHX4_9BACT</name>
<protein>
    <submittedName>
        <fullName evidence="2">Uncharacterized protein</fullName>
    </submittedName>
</protein>
<sequence>MLEYPKSSGRRPLYACEPIDESILKKENITIACTAYLKERFYQLGIDEGLVISQLGERILWLVFAIQENLDGQSLIAFLEGVQQELEQLQRELQAEKKANSLLRAKLLAIENQIKGLSEEAAEQKAAIAYHQTKYRKYQHNIDRAISSEQILEKLYAIYGQAEISREMLAKEGFDFQLCFTIVEVENRAVTKLFEYGYEQLSETRYKIYQLEA</sequence>
<feature type="coiled-coil region" evidence="1">
    <location>
        <begin position="76"/>
        <end position="127"/>
    </location>
</feature>
<accession>A0ABT8RHX4</accession>
<dbReference type="EMBL" id="JAUKPO010000080">
    <property type="protein sequence ID" value="MDO1451694.1"/>
    <property type="molecule type" value="Genomic_DNA"/>
</dbReference>
<evidence type="ECO:0000256" key="1">
    <source>
        <dbReference type="SAM" id="Coils"/>
    </source>
</evidence>
<gene>
    <name evidence="2" type="ORF">Q0590_35805</name>
</gene>
<evidence type="ECO:0000313" key="3">
    <source>
        <dbReference type="Proteomes" id="UP001168528"/>
    </source>
</evidence>
<comment type="caution">
    <text evidence="2">The sequence shown here is derived from an EMBL/GenBank/DDBJ whole genome shotgun (WGS) entry which is preliminary data.</text>
</comment>
<proteinExistence type="predicted"/>
<evidence type="ECO:0000313" key="2">
    <source>
        <dbReference type="EMBL" id="MDO1451694.1"/>
    </source>
</evidence>
<keyword evidence="1" id="KW-0175">Coiled coil</keyword>
<dbReference type="Proteomes" id="UP001168528">
    <property type="component" value="Unassembled WGS sequence"/>
</dbReference>
<keyword evidence="3" id="KW-1185">Reference proteome</keyword>
<reference evidence="2" key="1">
    <citation type="submission" date="2023-07" db="EMBL/GenBank/DDBJ databases">
        <title>The genome sequence of Rhodocytophaga aerolata KACC 12507.</title>
        <authorList>
            <person name="Zhang X."/>
        </authorList>
    </citation>
    <scope>NUCLEOTIDE SEQUENCE</scope>
    <source>
        <strain evidence="2">KACC 12507</strain>
    </source>
</reference>